<feature type="compositionally biased region" description="Polar residues" evidence="1">
    <location>
        <begin position="97"/>
        <end position="124"/>
    </location>
</feature>
<evidence type="ECO:0000313" key="2">
    <source>
        <dbReference type="EMBL" id="KAH7155335.1"/>
    </source>
</evidence>
<feature type="compositionally biased region" description="Low complexity" evidence="1">
    <location>
        <begin position="63"/>
        <end position="79"/>
    </location>
</feature>
<feature type="compositionally biased region" description="Basic and acidic residues" evidence="1">
    <location>
        <begin position="858"/>
        <end position="867"/>
    </location>
</feature>
<organism evidence="2 3">
    <name type="scientific">Dactylonectria estremocensis</name>
    <dbReference type="NCBI Taxonomy" id="1079267"/>
    <lineage>
        <taxon>Eukaryota</taxon>
        <taxon>Fungi</taxon>
        <taxon>Dikarya</taxon>
        <taxon>Ascomycota</taxon>
        <taxon>Pezizomycotina</taxon>
        <taxon>Sordariomycetes</taxon>
        <taxon>Hypocreomycetidae</taxon>
        <taxon>Hypocreales</taxon>
        <taxon>Nectriaceae</taxon>
        <taxon>Dactylonectria</taxon>
    </lineage>
</organism>
<feature type="compositionally biased region" description="Pro residues" evidence="1">
    <location>
        <begin position="167"/>
        <end position="178"/>
    </location>
</feature>
<feature type="compositionally biased region" description="Polar residues" evidence="1">
    <location>
        <begin position="471"/>
        <end position="481"/>
    </location>
</feature>
<evidence type="ECO:0000256" key="1">
    <source>
        <dbReference type="SAM" id="MobiDB-lite"/>
    </source>
</evidence>
<feature type="region of interest" description="Disordered" evidence="1">
    <location>
        <begin position="1"/>
        <end position="180"/>
    </location>
</feature>
<feature type="compositionally biased region" description="Polar residues" evidence="1">
    <location>
        <begin position="9"/>
        <end position="18"/>
    </location>
</feature>
<proteinExistence type="predicted"/>
<dbReference type="EMBL" id="JAGMUU010000004">
    <property type="protein sequence ID" value="KAH7155335.1"/>
    <property type="molecule type" value="Genomic_DNA"/>
</dbReference>
<feature type="region of interest" description="Disordered" evidence="1">
    <location>
        <begin position="847"/>
        <end position="867"/>
    </location>
</feature>
<feature type="region of interest" description="Disordered" evidence="1">
    <location>
        <begin position="396"/>
        <end position="566"/>
    </location>
</feature>
<accession>A0A9P9F5U9</accession>
<sequence>MNPCALAFTPSSPETEPNINDEERPGRRLARPPTCPRSWRRKENVRSPKREALDPNNYDTMFPSLSSSNPSPNSSSSPSRQTMDRRNRRRRQARKPCTQNGGASNLPTVQGSDASGPTASGNAEETTEPFSVVEKNNSELISPDLPDAETHTPPPSSRLQPQQPCGGPKPPSPPPPFASKPETLELVRVTPHMPPTPKPDHEVPMHGDSALVTYSVGSKPTQCISSQNIAPQSIVPQSTVPQCLPPPGFSPQGFPPQNIAPENIIPQSIAPQNCVPQNFASRGIVSQNVGPQNIASENMMPQNMIPQNMIPQNMIPQNIMPQNIGFPQPLMVPQQPQYYPNVMTPTIRPAVPVCSCPTPGMPYVTVYMTPPPVVWQPTTPQPGLVWPAPPDQYPAHWPQPLQSMSVPVPQLPQRVRSRSRSKASDSRKGPRTSNQTRRRVDNRRQPVTGQLRIPRPGSTPGHKSQVEVLRSTHQAKSSSPSRLAPDHQVIGNPEDQVQDQSREVLTGTNPQVAEGSKEPSGAVSNEQTFRRHVRNEFDSEEVFKMTSTPGSGRTRRGGQGKSDVVEVRKTSDVEIAVSSDQSSHAVTHIARPPPLVTVNGPPTNAPKAPASQRRLNQAAVALPQPLVGSPAESGGWSQSKRWMSQETKERAAFQKMLINLHYMGADKSPFVPQNPAELTAFKLEAAESEKKRLIQKMDKRIAKIDSRNGNKSPLLCKLLGGKLRDKLSPVFFAIHCFNKELPSQDEFRVDWPSLAELKEEGDKRASRYGRYFPLPRLNVVAARFSSEDRDKAYSPDGTIRWEKKTIKLGAREIMPVTAEYEAYTIAPVSELQQEDLPVPLQLIIKHIDGDQENPSVPQEKEKSQKDE</sequence>
<feature type="compositionally biased region" description="Basic and acidic residues" evidence="1">
    <location>
        <begin position="41"/>
        <end position="53"/>
    </location>
</feature>
<comment type="caution">
    <text evidence="2">The sequence shown here is derived from an EMBL/GenBank/DDBJ whole genome shotgun (WGS) entry which is preliminary data.</text>
</comment>
<keyword evidence="3" id="KW-1185">Reference proteome</keyword>
<dbReference type="AlphaFoldDB" id="A0A9P9F5U9"/>
<protein>
    <submittedName>
        <fullName evidence="2">Uncharacterized protein</fullName>
    </submittedName>
</protein>
<reference evidence="2" key="1">
    <citation type="journal article" date="2021" name="Nat. Commun.">
        <title>Genetic determinants of endophytism in the Arabidopsis root mycobiome.</title>
        <authorList>
            <person name="Mesny F."/>
            <person name="Miyauchi S."/>
            <person name="Thiergart T."/>
            <person name="Pickel B."/>
            <person name="Atanasova L."/>
            <person name="Karlsson M."/>
            <person name="Huettel B."/>
            <person name="Barry K.W."/>
            <person name="Haridas S."/>
            <person name="Chen C."/>
            <person name="Bauer D."/>
            <person name="Andreopoulos W."/>
            <person name="Pangilinan J."/>
            <person name="LaButti K."/>
            <person name="Riley R."/>
            <person name="Lipzen A."/>
            <person name="Clum A."/>
            <person name="Drula E."/>
            <person name="Henrissat B."/>
            <person name="Kohler A."/>
            <person name="Grigoriev I.V."/>
            <person name="Martin F.M."/>
            <person name="Hacquard S."/>
        </authorList>
    </citation>
    <scope>NUCLEOTIDE SEQUENCE</scope>
    <source>
        <strain evidence="2">MPI-CAGE-AT-0021</strain>
    </source>
</reference>
<dbReference type="OrthoDB" id="1703270at2759"/>
<gene>
    <name evidence="2" type="ORF">B0J13DRAFT_223644</name>
</gene>
<dbReference type="Proteomes" id="UP000717696">
    <property type="component" value="Unassembled WGS sequence"/>
</dbReference>
<feature type="compositionally biased region" description="Low complexity" evidence="1">
    <location>
        <begin position="157"/>
        <end position="166"/>
    </location>
</feature>
<evidence type="ECO:0000313" key="3">
    <source>
        <dbReference type="Proteomes" id="UP000717696"/>
    </source>
</evidence>
<feature type="compositionally biased region" description="Basic and acidic residues" evidence="1">
    <location>
        <begin position="534"/>
        <end position="543"/>
    </location>
</feature>
<name>A0A9P9F5U9_9HYPO</name>